<protein>
    <submittedName>
        <fullName evidence="1">Uncharacterized protein</fullName>
    </submittedName>
</protein>
<accession>A0A833JWF9</accession>
<gene>
    <name evidence="1" type="ORF">F6453_0327</name>
</gene>
<dbReference type="RefSeq" id="WP_153739765.1">
    <property type="nucleotide sequence ID" value="NZ_WBMP01000001.1"/>
</dbReference>
<comment type="caution">
    <text evidence="1">The sequence shown here is derived from an EMBL/GenBank/DDBJ whole genome shotgun (WGS) entry which is preliminary data.</text>
</comment>
<dbReference type="EMBL" id="WBMP01000001">
    <property type="protein sequence ID" value="KAE8547435.1"/>
    <property type="molecule type" value="Genomic_DNA"/>
</dbReference>
<evidence type="ECO:0000313" key="2">
    <source>
        <dbReference type="Proteomes" id="UP000469950"/>
    </source>
</evidence>
<proteinExistence type="predicted"/>
<name>A0A833JWF9_MARNT</name>
<organism evidence="1 2">
    <name type="scientific">Marinobacter nauticus</name>
    <name type="common">Marinobacter hydrocarbonoclasticus</name>
    <name type="synonym">Marinobacter aquaeolei</name>
    <dbReference type="NCBI Taxonomy" id="2743"/>
    <lineage>
        <taxon>Bacteria</taxon>
        <taxon>Pseudomonadati</taxon>
        <taxon>Pseudomonadota</taxon>
        <taxon>Gammaproteobacteria</taxon>
        <taxon>Pseudomonadales</taxon>
        <taxon>Marinobacteraceae</taxon>
        <taxon>Marinobacter</taxon>
    </lineage>
</organism>
<reference evidence="1 2" key="1">
    <citation type="submission" date="2019-10" db="EMBL/GenBank/DDBJ databases">
        <title>Draft genome sequence of Marinobacter hydrocarbonoclasticus NCT7M from the microbiome of the marine copepod.</title>
        <authorList>
            <person name="Nuttall R."/>
            <person name="Sharma G."/>
            <person name="Moisander P."/>
        </authorList>
    </citation>
    <scope>NUCLEOTIDE SEQUENCE [LARGE SCALE GENOMIC DNA]</scope>
    <source>
        <strain evidence="1 2">NCT7M</strain>
    </source>
</reference>
<sequence length="115" mass="13097">MSDTITENDVDIIQAIISAFYGQANARLFTSSSITDETIIRVVELLAEMEDCSTWIDAVPNPQDLLWPANKLRKWALRVIRKSGEPFLLGNVRINMMCKRFRAVQFKPPILDSLN</sequence>
<dbReference type="AlphaFoldDB" id="A0A833JWF9"/>
<dbReference type="Proteomes" id="UP000469950">
    <property type="component" value="Unassembled WGS sequence"/>
</dbReference>
<evidence type="ECO:0000313" key="1">
    <source>
        <dbReference type="EMBL" id="KAE8547435.1"/>
    </source>
</evidence>